<keyword evidence="3" id="KW-0804">Transcription</keyword>
<dbReference type="GO" id="GO:0000160">
    <property type="term" value="P:phosphorelay signal transduction system"/>
    <property type="evidence" value="ECO:0007669"/>
    <property type="project" value="InterPro"/>
</dbReference>
<evidence type="ECO:0000256" key="4">
    <source>
        <dbReference type="PROSITE-ProRule" id="PRU00169"/>
    </source>
</evidence>
<dbReference type="RefSeq" id="WP_343065528.1">
    <property type="nucleotide sequence ID" value="NZ_BAABEG010000001.1"/>
</dbReference>
<keyword evidence="1 4" id="KW-0597">Phosphoprotein</keyword>
<dbReference type="PANTHER" id="PTHR44591:SF3">
    <property type="entry name" value="RESPONSE REGULATORY DOMAIN-CONTAINING PROTEIN"/>
    <property type="match status" value="1"/>
</dbReference>
<dbReference type="EMBL" id="JACHOU010000002">
    <property type="protein sequence ID" value="MBB6353723.1"/>
    <property type="molecule type" value="Genomic_DNA"/>
</dbReference>
<dbReference type="Pfam" id="PF00072">
    <property type="entry name" value="Response_reg"/>
    <property type="match status" value="1"/>
</dbReference>
<dbReference type="InterPro" id="IPR001789">
    <property type="entry name" value="Sig_transdc_resp-reg_receiver"/>
</dbReference>
<comment type="caution">
    <text evidence="6">The sequence shown here is derived from an EMBL/GenBank/DDBJ whole genome shotgun (WGS) entry which is preliminary data.</text>
</comment>
<gene>
    <name evidence="6" type="ORF">GGR00_001491</name>
</gene>
<protein>
    <submittedName>
        <fullName evidence="6">CheY-like chemotaxis protein</fullName>
    </submittedName>
</protein>
<dbReference type="PANTHER" id="PTHR44591">
    <property type="entry name" value="STRESS RESPONSE REGULATOR PROTEIN 1"/>
    <property type="match status" value="1"/>
</dbReference>
<feature type="modified residue" description="4-aspartylphosphate" evidence="4">
    <location>
        <position position="58"/>
    </location>
</feature>
<dbReference type="Gene3D" id="3.40.50.2300">
    <property type="match status" value="1"/>
</dbReference>
<accession>A0A7X0F690</accession>
<keyword evidence="7" id="KW-1185">Reference proteome</keyword>
<reference evidence="6 7" key="1">
    <citation type="submission" date="2020-08" db="EMBL/GenBank/DDBJ databases">
        <title>Genomic Encyclopedia of Type Strains, Phase IV (KMG-IV): sequencing the most valuable type-strain genomes for metagenomic binning, comparative biology and taxonomic classification.</title>
        <authorList>
            <person name="Goeker M."/>
        </authorList>
    </citation>
    <scope>NUCLEOTIDE SEQUENCE [LARGE SCALE GENOMIC DNA]</scope>
    <source>
        <strain evidence="6 7">DSM 7051</strain>
    </source>
</reference>
<feature type="domain" description="Response regulatory" evidence="5">
    <location>
        <begin position="8"/>
        <end position="121"/>
    </location>
</feature>
<evidence type="ECO:0000256" key="3">
    <source>
        <dbReference type="ARBA" id="ARBA00023163"/>
    </source>
</evidence>
<proteinExistence type="predicted"/>
<evidence type="ECO:0000259" key="5">
    <source>
        <dbReference type="PROSITE" id="PS50110"/>
    </source>
</evidence>
<evidence type="ECO:0000256" key="1">
    <source>
        <dbReference type="ARBA" id="ARBA00022553"/>
    </source>
</evidence>
<dbReference type="SMART" id="SM00448">
    <property type="entry name" value="REC"/>
    <property type="match status" value="1"/>
</dbReference>
<dbReference type="SUPFAM" id="SSF52172">
    <property type="entry name" value="CheY-like"/>
    <property type="match status" value="1"/>
</dbReference>
<name>A0A7X0F690_9HYPH</name>
<dbReference type="InterPro" id="IPR050595">
    <property type="entry name" value="Bact_response_regulator"/>
</dbReference>
<evidence type="ECO:0000256" key="2">
    <source>
        <dbReference type="ARBA" id="ARBA00023015"/>
    </source>
</evidence>
<evidence type="ECO:0000313" key="7">
    <source>
        <dbReference type="Proteomes" id="UP000536262"/>
    </source>
</evidence>
<organism evidence="6 7">
    <name type="scientific">Aminobacter aganoensis</name>
    <dbReference type="NCBI Taxonomy" id="83264"/>
    <lineage>
        <taxon>Bacteria</taxon>
        <taxon>Pseudomonadati</taxon>
        <taxon>Pseudomonadota</taxon>
        <taxon>Alphaproteobacteria</taxon>
        <taxon>Hyphomicrobiales</taxon>
        <taxon>Phyllobacteriaceae</taxon>
        <taxon>Aminobacter</taxon>
    </lineage>
</organism>
<keyword evidence="2" id="KW-0805">Transcription regulation</keyword>
<evidence type="ECO:0000313" key="6">
    <source>
        <dbReference type="EMBL" id="MBB6353723.1"/>
    </source>
</evidence>
<sequence>MTSHPAAKILIVEDEPLIRMDLADMLEKLGYSVLEAANADEAIAILESEPAVTAVVTDVDMPGTMDGLALTFVVRNRWPPCHLIVVSGHRRPNTGNMPAGSRFIRKPLGTSDLQRTLAELGVAV</sequence>
<dbReference type="AlphaFoldDB" id="A0A7X0F690"/>
<dbReference type="Proteomes" id="UP000536262">
    <property type="component" value="Unassembled WGS sequence"/>
</dbReference>
<dbReference type="InterPro" id="IPR011006">
    <property type="entry name" value="CheY-like_superfamily"/>
</dbReference>
<dbReference type="PROSITE" id="PS50110">
    <property type="entry name" value="RESPONSE_REGULATORY"/>
    <property type="match status" value="1"/>
</dbReference>